<dbReference type="Proteomes" id="UP001407347">
    <property type="component" value="Unassembled WGS sequence"/>
</dbReference>
<reference evidence="1 2" key="1">
    <citation type="journal article" date="2023" name="PLoS ONE">
        <title>Complete genome assembly of Hawai'i environmental nontuberculous mycobacteria reveals unexpected co-isolation with methylobacteria.</title>
        <authorList>
            <person name="Hendrix J."/>
            <person name="Epperson L.E."/>
            <person name="Tong E.I."/>
            <person name="Chan Y.L."/>
            <person name="Hasan N.A."/>
            <person name="Dawrs S.N."/>
            <person name="Norton G.J."/>
            <person name="Virdi R."/>
            <person name="Crooks J.L."/>
            <person name="Chan E.D."/>
            <person name="Honda J.R."/>
            <person name="Strong M."/>
        </authorList>
    </citation>
    <scope>NUCLEOTIDE SEQUENCE [LARGE SCALE GENOMIC DNA]</scope>
    <source>
        <strain evidence="1 2">NJH_HI04-1</strain>
    </source>
</reference>
<organism evidence="1 2">
    <name type="scientific">Methylobacterium ajmalii</name>
    <dbReference type="NCBI Taxonomy" id="2738439"/>
    <lineage>
        <taxon>Bacteria</taxon>
        <taxon>Pseudomonadati</taxon>
        <taxon>Pseudomonadota</taxon>
        <taxon>Alphaproteobacteria</taxon>
        <taxon>Hyphomicrobiales</taxon>
        <taxon>Methylobacteriaceae</taxon>
        <taxon>Methylobacterium</taxon>
    </lineage>
</organism>
<dbReference type="RefSeq" id="WP_145984781.1">
    <property type="nucleotide sequence ID" value="NZ_JAQYXP010000004.1"/>
</dbReference>
<proteinExistence type="predicted"/>
<sequence>MSKRELHRIEAKLSIVILEPRVFPSTPPSLSNAAGTQLADVVSQRRAIMALVGLACPSSGVR</sequence>
<evidence type="ECO:0000313" key="1">
    <source>
        <dbReference type="EMBL" id="MEN3238115.1"/>
    </source>
</evidence>
<name>A0ABV0A4M5_9HYPH</name>
<keyword evidence="2" id="KW-1185">Reference proteome</keyword>
<comment type="caution">
    <text evidence="1">The sequence shown here is derived from an EMBL/GenBank/DDBJ whole genome shotgun (WGS) entry which is preliminary data.</text>
</comment>
<evidence type="ECO:0000313" key="2">
    <source>
        <dbReference type="Proteomes" id="UP001407347"/>
    </source>
</evidence>
<protein>
    <submittedName>
        <fullName evidence="1">Uncharacterized protein</fullName>
    </submittedName>
</protein>
<dbReference type="EMBL" id="JAQYXP010000004">
    <property type="protein sequence ID" value="MEN3238115.1"/>
    <property type="molecule type" value="Genomic_DNA"/>
</dbReference>
<accession>A0ABV0A4M5</accession>
<gene>
    <name evidence="1" type="ORF">PUR29_32165</name>
</gene>